<dbReference type="SUPFAM" id="SSF47384">
    <property type="entry name" value="Homodimeric domain of signal transducing histidine kinase"/>
    <property type="match status" value="1"/>
</dbReference>
<keyword evidence="4" id="KW-0808">Transferase</keyword>
<evidence type="ECO:0000256" key="2">
    <source>
        <dbReference type="ARBA" id="ARBA00012438"/>
    </source>
</evidence>
<dbReference type="GO" id="GO:0000155">
    <property type="term" value="F:phosphorelay sensor kinase activity"/>
    <property type="evidence" value="ECO:0007669"/>
    <property type="project" value="InterPro"/>
</dbReference>
<dbReference type="PANTHER" id="PTHR43065">
    <property type="entry name" value="SENSOR HISTIDINE KINASE"/>
    <property type="match status" value="1"/>
</dbReference>
<comment type="caution">
    <text evidence="12">The sequence shown here is derived from an EMBL/GenBank/DDBJ whole genome shotgun (WGS) entry which is preliminary data.</text>
</comment>
<dbReference type="AlphaFoldDB" id="A0A328AD28"/>
<dbReference type="GO" id="GO:0005524">
    <property type="term" value="F:ATP binding"/>
    <property type="evidence" value="ECO:0007669"/>
    <property type="project" value="UniProtKB-KW"/>
</dbReference>
<dbReference type="InterPro" id="IPR036890">
    <property type="entry name" value="HATPase_C_sf"/>
</dbReference>
<dbReference type="SMART" id="SM00388">
    <property type="entry name" value="HisKA"/>
    <property type="match status" value="1"/>
</dbReference>
<evidence type="ECO:0000313" key="12">
    <source>
        <dbReference type="EMBL" id="RAK52723.1"/>
    </source>
</evidence>
<dbReference type="SMART" id="SM00387">
    <property type="entry name" value="HATPase_c"/>
    <property type="match status" value="1"/>
</dbReference>
<dbReference type="EC" id="2.7.13.3" evidence="2"/>
<dbReference type="Pfam" id="PF02518">
    <property type="entry name" value="HATPase_c"/>
    <property type="match status" value="1"/>
</dbReference>
<feature type="transmembrane region" description="Helical" evidence="10">
    <location>
        <begin position="72"/>
        <end position="93"/>
    </location>
</feature>
<evidence type="ECO:0000256" key="6">
    <source>
        <dbReference type="ARBA" id="ARBA00022777"/>
    </source>
</evidence>
<evidence type="ECO:0000256" key="1">
    <source>
        <dbReference type="ARBA" id="ARBA00000085"/>
    </source>
</evidence>
<evidence type="ECO:0000256" key="7">
    <source>
        <dbReference type="ARBA" id="ARBA00022840"/>
    </source>
</evidence>
<dbReference type="InterPro" id="IPR003661">
    <property type="entry name" value="HisK_dim/P_dom"/>
</dbReference>
<feature type="domain" description="Histidine kinase" evidence="11">
    <location>
        <begin position="284"/>
        <end position="497"/>
    </location>
</feature>
<evidence type="ECO:0000256" key="4">
    <source>
        <dbReference type="ARBA" id="ARBA00022679"/>
    </source>
</evidence>
<feature type="region of interest" description="Disordered" evidence="9">
    <location>
        <begin position="1"/>
        <end position="45"/>
    </location>
</feature>
<evidence type="ECO:0000256" key="10">
    <source>
        <dbReference type="SAM" id="Phobius"/>
    </source>
</evidence>
<organism evidence="12 13">
    <name type="scientific">Phenylobacterium deserti</name>
    <dbReference type="NCBI Taxonomy" id="1914756"/>
    <lineage>
        <taxon>Bacteria</taxon>
        <taxon>Pseudomonadati</taxon>
        <taxon>Pseudomonadota</taxon>
        <taxon>Alphaproteobacteria</taxon>
        <taxon>Caulobacterales</taxon>
        <taxon>Caulobacteraceae</taxon>
        <taxon>Phenylobacterium</taxon>
    </lineage>
</organism>
<dbReference type="Gene3D" id="1.10.287.130">
    <property type="match status" value="1"/>
</dbReference>
<dbReference type="PRINTS" id="PR00344">
    <property type="entry name" value="BCTRLSENSOR"/>
</dbReference>
<keyword evidence="7" id="KW-0067">ATP-binding</keyword>
<accession>A0A328AD28</accession>
<evidence type="ECO:0000256" key="5">
    <source>
        <dbReference type="ARBA" id="ARBA00022741"/>
    </source>
</evidence>
<dbReference type="Gene3D" id="3.30.565.10">
    <property type="entry name" value="Histidine kinase-like ATPase, C-terminal domain"/>
    <property type="match status" value="1"/>
</dbReference>
<sequence length="501" mass="53559">MSALDPQVSGSAPAPMPSPAGAARSPDLPRWARSAPSPSQKTPGPSPWLLATGLAIAAALVTWPAMAAHGVLAASHLVALAALAICALLLVHARLTGERALRASEAANQRFSEIYDRAGISIWREDWTPVGRRMLELRQSGVTDIPGYFDARPDEKKALHAAVRITDVNRFTVQLMAAADKAELLGSLADVLPHSYLTFSRWLGALARGDDVYIAESKVRRADGSLVDCLVTAALPQSLESFADIMVSIVEISEYKRDQARLAEAESEVARAQRIATMGALTASIAHEVNSPLAAISSNAAACIRWLVRPEPDLAEAQSAARAVLQNVERAQGVIERTRAFISRSEPRRADIDLPALIRSSLQILDREARSHGCELRLETPGEIAPLRGDPIQLQQVLVNLILNGLQACASRPEKLVRVRTWAEGDQVVTAVSDTGPGIPAEHLGQLFQPFFSTKPTGMGMGLAICRSVIEAHGGEISVSSAPEEGATVVFRLPLSQSSVL</sequence>
<dbReference type="InterPro" id="IPR004358">
    <property type="entry name" value="Sig_transdc_His_kin-like_C"/>
</dbReference>
<dbReference type="Proteomes" id="UP000249725">
    <property type="component" value="Unassembled WGS sequence"/>
</dbReference>
<feature type="compositionally biased region" description="Low complexity" evidence="9">
    <location>
        <begin position="9"/>
        <end position="26"/>
    </location>
</feature>
<evidence type="ECO:0000259" key="11">
    <source>
        <dbReference type="PROSITE" id="PS50109"/>
    </source>
</evidence>
<evidence type="ECO:0000313" key="13">
    <source>
        <dbReference type="Proteomes" id="UP000249725"/>
    </source>
</evidence>
<dbReference type="SUPFAM" id="SSF55874">
    <property type="entry name" value="ATPase domain of HSP90 chaperone/DNA topoisomerase II/histidine kinase"/>
    <property type="match status" value="1"/>
</dbReference>
<keyword evidence="8" id="KW-0902">Two-component regulatory system</keyword>
<dbReference type="InterPro" id="IPR003594">
    <property type="entry name" value="HATPase_dom"/>
</dbReference>
<reference evidence="13" key="1">
    <citation type="submission" date="2018-05" db="EMBL/GenBank/DDBJ databases">
        <authorList>
            <person name="Li X."/>
        </authorList>
    </citation>
    <scope>NUCLEOTIDE SEQUENCE [LARGE SCALE GENOMIC DNA]</scope>
    <source>
        <strain evidence="13">YIM 73061</strain>
    </source>
</reference>
<keyword evidence="13" id="KW-1185">Reference proteome</keyword>
<comment type="catalytic activity">
    <reaction evidence="1">
        <text>ATP + protein L-histidine = ADP + protein N-phospho-L-histidine.</text>
        <dbReference type="EC" id="2.7.13.3"/>
    </reaction>
</comment>
<keyword evidence="10" id="KW-1133">Transmembrane helix</keyword>
<dbReference type="EMBL" id="QFYR01000002">
    <property type="protein sequence ID" value="RAK52723.1"/>
    <property type="molecule type" value="Genomic_DNA"/>
</dbReference>
<keyword evidence="3" id="KW-0597">Phosphoprotein</keyword>
<keyword evidence="5" id="KW-0547">Nucleotide-binding</keyword>
<dbReference type="CDD" id="cd00082">
    <property type="entry name" value="HisKA"/>
    <property type="match status" value="1"/>
</dbReference>
<gene>
    <name evidence="12" type="ORF">DJ018_11055</name>
</gene>
<dbReference type="PANTHER" id="PTHR43065:SF10">
    <property type="entry name" value="PEROXIDE STRESS-ACTIVATED HISTIDINE KINASE MAK3"/>
    <property type="match status" value="1"/>
</dbReference>
<dbReference type="PROSITE" id="PS50109">
    <property type="entry name" value="HIS_KIN"/>
    <property type="match status" value="1"/>
</dbReference>
<keyword evidence="10" id="KW-0472">Membrane</keyword>
<evidence type="ECO:0000256" key="8">
    <source>
        <dbReference type="ARBA" id="ARBA00023012"/>
    </source>
</evidence>
<protein>
    <recommendedName>
        <fullName evidence="2">histidine kinase</fullName>
        <ecNumber evidence="2">2.7.13.3</ecNumber>
    </recommendedName>
</protein>
<evidence type="ECO:0000256" key="3">
    <source>
        <dbReference type="ARBA" id="ARBA00022553"/>
    </source>
</evidence>
<name>A0A328AD28_9CAUL</name>
<keyword evidence="10" id="KW-0812">Transmembrane</keyword>
<feature type="transmembrane region" description="Helical" evidence="10">
    <location>
        <begin position="48"/>
        <end position="66"/>
    </location>
</feature>
<dbReference type="InterPro" id="IPR005467">
    <property type="entry name" value="His_kinase_dom"/>
</dbReference>
<dbReference type="InterPro" id="IPR036097">
    <property type="entry name" value="HisK_dim/P_sf"/>
</dbReference>
<proteinExistence type="predicted"/>
<keyword evidence="6" id="KW-0418">Kinase</keyword>
<evidence type="ECO:0000256" key="9">
    <source>
        <dbReference type="SAM" id="MobiDB-lite"/>
    </source>
</evidence>
<dbReference type="Gene3D" id="3.30.450.20">
    <property type="entry name" value="PAS domain"/>
    <property type="match status" value="1"/>
</dbReference>
<dbReference type="Pfam" id="PF00512">
    <property type="entry name" value="HisKA"/>
    <property type="match status" value="1"/>
</dbReference>